<proteinExistence type="inferred from homology"/>
<feature type="domain" description="Nucleoside phosphorylase" evidence="7">
    <location>
        <begin position="39"/>
        <end position="273"/>
    </location>
</feature>
<dbReference type="EC" id="2.4.2.1" evidence="5"/>
<dbReference type="AlphaFoldDB" id="A0A8J7UWG6"/>
<dbReference type="GO" id="GO:0009116">
    <property type="term" value="P:nucleoside metabolic process"/>
    <property type="evidence" value="ECO:0007669"/>
    <property type="project" value="InterPro"/>
</dbReference>
<accession>A0A8J7UWG6</accession>
<dbReference type="PANTHER" id="PTHR11904">
    <property type="entry name" value="METHYLTHIOADENOSINE/PURINE NUCLEOSIDE PHOSPHORYLASE"/>
    <property type="match status" value="1"/>
</dbReference>
<dbReference type="NCBIfam" id="TIGR01697">
    <property type="entry name" value="PNPH-PUNA-XAPA"/>
    <property type="match status" value="1"/>
</dbReference>
<keyword evidence="9" id="KW-1185">Reference proteome</keyword>
<feature type="binding site" evidence="6">
    <location>
        <position position="44"/>
    </location>
    <ligand>
        <name>phosphate</name>
        <dbReference type="ChEBI" id="CHEBI:43474"/>
    </ligand>
</feature>
<dbReference type="InterPro" id="IPR000845">
    <property type="entry name" value="Nucleoside_phosphorylase_d"/>
</dbReference>
<evidence type="ECO:0000313" key="8">
    <source>
        <dbReference type="EMBL" id="MBP3193607.1"/>
    </source>
</evidence>
<evidence type="ECO:0000256" key="1">
    <source>
        <dbReference type="ARBA" id="ARBA00005058"/>
    </source>
</evidence>
<organism evidence="8 9">
    <name type="scientific">Natronogracilivirga saccharolytica</name>
    <dbReference type="NCBI Taxonomy" id="2812953"/>
    <lineage>
        <taxon>Bacteria</taxon>
        <taxon>Pseudomonadati</taxon>
        <taxon>Balneolota</taxon>
        <taxon>Balneolia</taxon>
        <taxon>Balneolales</taxon>
        <taxon>Cyclonatronaceae</taxon>
        <taxon>Natronogracilivirga</taxon>
    </lineage>
</organism>
<dbReference type="CDD" id="cd09009">
    <property type="entry name" value="PNP-EcPNPII_like"/>
    <property type="match status" value="1"/>
</dbReference>
<dbReference type="GO" id="GO:0005737">
    <property type="term" value="C:cytoplasm"/>
    <property type="evidence" value="ECO:0007669"/>
    <property type="project" value="TreeGrafter"/>
</dbReference>
<evidence type="ECO:0000256" key="2">
    <source>
        <dbReference type="ARBA" id="ARBA00006751"/>
    </source>
</evidence>
<dbReference type="Gene3D" id="3.40.50.1580">
    <property type="entry name" value="Nucleoside phosphorylase domain"/>
    <property type="match status" value="1"/>
</dbReference>
<feature type="binding site" evidence="6">
    <location>
        <position position="198"/>
    </location>
    <ligand>
        <name>a purine D-ribonucleoside</name>
        <dbReference type="ChEBI" id="CHEBI:142355"/>
    </ligand>
</feature>
<dbReference type="Pfam" id="PF01048">
    <property type="entry name" value="PNP_UDP_1"/>
    <property type="match status" value="1"/>
</dbReference>
<dbReference type="PIRSF" id="PIRSF000477">
    <property type="entry name" value="PurNPase"/>
    <property type="match status" value="1"/>
</dbReference>
<sequence length="286" mass="30762">MTAKKDTTYSTSHQDVSATLPDTTVALLQEKGIGKPDCAIILGSGLGALTGFLKNSVVVPYSEIPGFPETSVAGHDGALHFGQLGKKSILAWSGRFHFYEGHPFERTILPVRVTKALGCNSLLVTNAAGGINTRFQVGDLMLIDDLLYPLISVSPHNSPINKRYAADRMVSRITHMAAEEGIAVTRGTYLYAKGPSYETKAEIRSFRIMGADAVGMSTAAELNEALRLDMTCLGISLITNQATGVSKEKLDHGEIKEAATLREKDIIALISRIMSDENSPIYGSMS</sequence>
<gene>
    <name evidence="8" type="ORF">NATSA_13100</name>
</gene>
<evidence type="ECO:0000313" key="9">
    <source>
        <dbReference type="Proteomes" id="UP000673975"/>
    </source>
</evidence>
<evidence type="ECO:0000256" key="3">
    <source>
        <dbReference type="ARBA" id="ARBA00022676"/>
    </source>
</evidence>
<dbReference type="InterPro" id="IPR035994">
    <property type="entry name" value="Nucleoside_phosphorylase_sf"/>
</dbReference>
<dbReference type="RefSeq" id="WP_210513064.1">
    <property type="nucleotide sequence ID" value="NZ_JAFIDN010000012.1"/>
</dbReference>
<feature type="binding site" evidence="6">
    <location>
        <position position="127"/>
    </location>
    <ligand>
        <name>phosphate</name>
        <dbReference type="ChEBI" id="CHEBI:43474"/>
    </ligand>
</feature>
<dbReference type="Proteomes" id="UP000673975">
    <property type="component" value="Unassembled WGS sequence"/>
</dbReference>
<comment type="function">
    <text evidence="5">The purine nucleoside phosphorylases catalyze the phosphorolytic breakdown of the N-glycosidic bond in the beta-(deoxy)ribonucleoside molecules, with the formation of the corresponding free purine bases and pentose-1-phosphate.</text>
</comment>
<dbReference type="SUPFAM" id="SSF53167">
    <property type="entry name" value="Purine and uridine phosphorylases"/>
    <property type="match status" value="1"/>
</dbReference>
<dbReference type="NCBIfam" id="NF006054">
    <property type="entry name" value="PRK08202.1"/>
    <property type="match status" value="1"/>
</dbReference>
<comment type="similarity">
    <text evidence="2 5">Belongs to the PNP/MTAP phosphorylase family.</text>
</comment>
<feature type="binding site" evidence="6">
    <location>
        <position position="75"/>
    </location>
    <ligand>
        <name>phosphate</name>
        <dbReference type="ChEBI" id="CHEBI:43474"/>
    </ligand>
</feature>
<evidence type="ECO:0000259" key="7">
    <source>
        <dbReference type="Pfam" id="PF01048"/>
    </source>
</evidence>
<feature type="binding site" evidence="6">
    <location>
        <position position="217"/>
    </location>
    <ligand>
        <name>phosphate</name>
        <dbReference type="ChEBI" id="CHEBI:43474"/>
    </ligand>
</feature>
<comment type="pathway">
    <text evidence="1 5">Purine metabolism; purine nucleoside salvage.</text>
</comment>
<feature type="binding site" evidence="6">
    <location>
        <position position="240"/>
    </location>
    <ligand>
        <name>a purine D-ribonucleoside</name>
        <dbReference type="ChEBI" id="CHEBI:142355"/>
    </ligand>
</feature>
<dbReference type="EMBL" id="JAFIDN010000012">
    <property type="protein sequence ID" value="MBP3193607.1"/>
    <property type="molecule type" value="Genomic_DNA"/>
</dbReference>
<dbReference type="GO" id="GO:0004731">
    <property type="term" value="F:purine-nucleoside phosphorylase activity"/>
    <property type="evidence" value="ECO:0007669"/>
    <property type="project" value="UniProtKB-EC"/>
</dbReference>
<dbReference type="UniPathway" id="UPA00606"/>
<protein>
    <recommendedName>
        <fullName evidence="5">Purine nucleoside phosphorylase</fullName>
        <ecNumber evidence="5">2.4.2.1</ecNumber>
    </recommendedName>
    <alternativeName>
        <fullName evidence="5">Inosine-guanosine phosphorylase</fullName>
    </alternativeName>
</protein>
<reference evidence="8" key="1">
    <citation type="submission" date="2021-02" db="EMBL/GenBank/DDBJ databases">
        <title>Natronogracilivirga saccharolytica gen. nov. sp. nov. a new anaerobic, haloalkiliphilic carbohydrate-fermenting bacterium from soda lake and proposing of Cyclonatronumiaceae fam. nov. in the phylum Balneolaeota.</title>
        <authorList>
            <person name="Zhilina T.N."/>
            <person name="Sorokin D.Y."/>
            <person name="Zavarzina D.G."/>
            <person name="Toshchakov S.V."/>
            <person name="Kublanov I.V."/>
        </authorList>
    </citation>
    <scope>NUCLEOTIDE SEQUENCE</scope>
    <source>
        <strain evidence="8">Z-1702</strain>
    </source>
</reference>
<dbReference type="PANTHER" id="PTHR11904:SF9">
    <property type="entry name" value="PURINE NUCLEOSIDE PHOSPHORYLASE-RELATED"/>
    <property type="match status" value="1"/>
</dbReference>
<dbReference type="InterPro" id="IPR011268">
    <property type="entry name" value="Purine_phosphorylase"/>
</dbReference>
<evidence type="ECO:0000256" key="4">
    <source>
        <dbReference type="ARBA" id="ARBA00022679"/>
    </source>
</evidence>
<comment type="caution">
    <text evidence="8">The sequence shown here is derived from an EMBL/GenBank/DDBJ whole genome shotgun (WGS) entry which is preliminary data.</text>
</comment>
<name>A0A8J7UWG6_9BACT</name>
<feature type="binding site" evidence="6">
    <location>
        <begin position="95"/>
        <end position="97"/>
    </location>
    <ligand>
        <name>phosphate</name>
        <dbReference type="ChEBI" id="CHEBI:43474"/>
    </ligand>
</feature>
<keyword evidence="4 5" id="KW-0808">Transferase</keyword>
<evidence type="ECO:0000256" key="6">
    <source>
        <dbReference type="PIRSR" id="PIRSR000477-2"/>
    </source>
</evidence>
<evidence type="ECO:0000256" key="5">
    <source>
        <dbReference type="PIRNR" id="PIRNR000477"/>
    </source>
</evidence>
<keyword evidence="3 5" id="KW-0328">Glycosyltransferase</keyword>